<dbReference type="Proteomes" id="UP001283361">
    <property type="component" value="Unassembled WGS sequence"/>
</dbReference>
<organism evidence="1 2">
    <name type="scientific">Elysia crispata</name>
    <name type="common">lettuce slug</name>
    <dbReference type="NCBI Taxonomy" id="231223"/>
    <lineage>
        <taxon>Eukaryota</taxon>
        <taxon>Metazoa</taxon>
        <taxon>Spiralia</taxon>
        <taxon>Lophotrochozoa</taxon>
        <taxon>Mollusca</taxon>
        <taxon>Gastropoda</taxon>
        <taxon>Heterobranchia</taxon>
        <taxon>Euthyneura</taxon>
        <taxon>Panpulmonata</taxon>
        <taxon>Sacoglossa</taxon>
        <taxon>Placobranchoidea</taxon>
        <taxon>Plakobranchidae</taxon>
        <taxon>Elysia</taxon>
    </lineage>
</organism>
<dbReference type="AlphaFoldDB" id="A0AAE1D4B5"/>
<proteinExistence type="predicted"/>
<keyword evidence="2" id="KW-1185">Reference proteome</keyword>
<gene>
    <name evidence="1" type="ORF">RRG08_003900</name>
</gene>
<sequence length="70" mass="7694">MDVTPTQTTGFLQLYWVFGHTPREVALVASSWGTVEAMHALVEISAGQSNTRLSRSAKAICETSVKRRDV</sequence>
<accession>A0AAE1D4B5</accession>
<evidence type="ECO:0000313" key="1">
    <source>
        <dbReference type="EMBL" id="KAK3756782.1"/>
    </source>
</evidence>
<name>A0AAE1D4B5_9GAST</name>
<protein>
    <submittedName>
        <fullName evidence="1">Uncharacterized protein</fullName>
    </submittedName>
</protein>
<dbReference type="EMBL" id="JAWDGP010005470">
    <property type="protein sequence ID" value="KAK3756782.1"/>
    <property type="molecule type" value="Genomic_DNA"/>
</dbReference>
<evidence type="ECO:0000313" key="2">
    <source>
        <dbReference type="Proteomes" id="UP001283361"/>
    </source>
</evidence>
<comment type="caution">
    <text evidence="1">The sequence shown here is derived from an EMBL/GenBank/DDBJ whole genome shotgun (WGS) entry which is preliminary data.</text>
</comment>
<reference evidence="1" key="1">
    <citation type="journal article" date="2023" name="G3 (Bethesda)">
        <title>A reference genome for the long-term kleptoplast-retaining sea slug Elysia crispata morphotype clarki.</title>
        <authorList>
            <person name="Eastman K.E."/>
            <person name="Pendleton A.L."/>
            <person name="Shaikh M.A."/>
            <person name="Suttiyut T."/>
            <person name="Ogas R."/>
            <person name="Tomko P."/>
            <person name="Gavelis G."/>
            <person name="Widhalm J.R."/>
            <person name="Wisecaver J.H."/>
        </authorList>
    </citation>
    <scope>NUCLEOTIDE SEQUENCE</scope>
    <source>
        <strain evidence="1">ECLA1</strain>
    </source>
</reference>